<dbReference type="PANTHER" id="PTHR11076">
    <property type="entry name" value="DNA REPAIR POLYMERASE UMUC / TRANSFERASE FAMILY MEMBER"/>
    <property type="match status" value="1"/>
</dbReference>
<protein>
    <recommendedName>
        <fullName evidence="17">DNA polymerase IV</fullName>
        <shortName evidence="17">Pol IV</shortName>
        <ecNumber evidence="17">2.7.7.7</ecNumber>
    </recommendedName>
</protein>
<evidence type="ECO:0000313" key="19">
    <source>
        <dbReference type="EMBL" id="RED50896.1"/>
    </source>
</evidence>
<dbReference type="PROSITE" id="PS50173">
    <property type="entry name" value="UMUC"/>
    <property type="match status" value="1"/>
</dbReference>
<dbReference type="InterPro" id="IPR036775">
    <property type="entry name" value="DNA_pol_Y-fam_lit_finger_sf"/>
</dbReference>
<dbReference type="GO" id="GO:0000287">
    <property type="term" value="F:magnesium ion binding"/>
    <property type="evidence" value="ECO:0007669"/>
    <property type="project" value="UniProtKB-UniRule"/>
</dbReference>
<evidence type="ECO:0000256" key="8">
    <source>
        <dbReference type="ARBA" id="ARBA00022705"/>
    </source>
</evidence>
<dbReference type="Gene3D" id="3.30.70.270">
    <property type="match status" value="1"/>
</dbReference>
<dbReference type="FunFam" id="3.40.1170.60:FF:000001">
    <property type="entry name" value="DNA polymerase IV"/>
    <property type="match status" value="1"/>
</dbReference>
<keyword evidence="11 17" id="KW-0460">Magnesium</keyword>
<evidence type="ECO:0000256" key="1">
    <source>
        <dbReference type="ARBA" id="ARBA00004496"/>
    </source>
</evidence>
<evidence type="ECO:0000256" key="11">
    <source>
        <dbReference type="ARBA" id="ARBA00022842"/>
    </source>
</evidence>
<dbReference type="InterPro" id="IPR050116">
    <property type="entry name" value="DNA_polymerase-Y"/>
</dbReference>
<organism evidence="19 20">
    <name type="scientific">Aestuariispira insulae</name>
    <dbReference type="NCBI Taxonomy" id="1461337"/>
    <lineage>
        <taxon>Bacteria</taxon>
        <taxon>Pseudomonadati</taxon>
        <taxon>Pseudomonadota</taxon>
        <taxon>Alphaproteobacteria</taxon>
        <taxon>Rhodospirillales</taxon>
        <taxon>Kiloniellaceae</taxon>
        <taxon>Aestuariispira</taxon>
    </lineage>
</organism>
<dbReference type="GO" id="GO:0005829">
    <property type="term" value="C:cytosol"/>
    <property type="evidence" value="ECO:0007669"/>
    <property type="project" value="TreeGrafter"/>
</dbReference>
<name>A0A3D9HPR7_9PROT</name>
<accession>A0A3D9HPR7</accession>
<keyword evidence="10 17" id="KW-0227">DNA damage</keyword>
<dbReference type="PANTHER" id="PTHR11076:SF33">
    <property type="entry name" value="DNA POLYMERASE KAPPA"/>
    <property type="match status" value="1"/>
</dbReference>
<dbReference type="GO" id="GO:0042276">
    <property type="term" value="P:error-prone translesion synthesis"/>
    <property type="evidence" value="ECO:0007669"/>
    <property type="project" value="TreeGrafter"/>
</dbReference>
<dbReference type="InterPro" id="IPR043128">
    <property type="entry name" value="Rev_trsase/Diguanyl_cyclase"/>
</dbReference>
<dbReference type="InterPro" id="IPR001126">
    <property type="entry name" value="UmuC"/>
</dbReference>
<dbReference type="Gene3D" id="1.10.150.20">
    <property type="entry name" value="5' to 3' exonuclease, C-terminal subdomain"/>
    <property type="match status" value="1"/>
</dbReference>
<evidence type="ECO:0000256" key="15">
    <source>
        <dbReference type="ARBA" id="ARBA00025589"/>
    </source>
</evidence>
<evidence type="ECO:0000256" key="6">
    <source>
        <dbReference type="ARBA" id="ARBA00022679"/>
    </source>
</evidence>
<dbReference type="GO" id="GO:0006261">
    <property type="term" value="P:DNA-templated DNA replication"/>
    <property type="evidence" value="ECO:0007669"/>
    <property type="project" value="UniProtKB-UniRule"/>
</dbReference>
<dbReference type="NCBIfam" id="NF002677">
    <property type="entry name" value="PRK02406.1"/>
    <property type="match status" value="1"/>
</dbReference>
<evidence type="ECO:0000256" key="10">
    <source>
        <dbReference type="ARBA" id="ARBA00022763"/>
    </source>
</evidence>
<evidence type="ECO:0000256" key="16">
    <source>
        <dbReference type="ARBA" id="ARBA00049244"/>
    </source>
</evidence>
<comment type="subcellular location">
    <subcellularLocation>
        <location evidence="1 17">Cytoplasm</location>
    </subcellularLocation>
</comment>
<feature type="active site" evidence="17">
    <location>
        <position position="150"/>
    </location>
</feature>
<keyword evidence="14 17" id="KW-0234">DNA repair</keyword>
<dbReference type="InterPro" id="IPR053848">
    <property type="entry name" value="IMS_HHH_1"/>
</dbReference>
<proteinExistence type="inferred from homology"/>
<keyword evidence="8 17" id="KW-0235">DNA replication</keyword>
<evidence type="ECO:0000313" key="20">
    <source>
        <dbReference type="Proteomes" id="UP000256845"/>
    </source>
</evidence>
<comment type="catalytic activity">
    <reaction evidence="16 17">
        <text>DNA(n) + a 2'-deoxyribonucleoside 5'-triphosphate = DNA(n+1) + diphosphate</text>
        <dbReference type="Rhea" id="RHEA:22508"/>
        <dbReference type="Rhea" id="RHEA-COMP:17339"/>
        <dbReference type="Rhea" id="RHEA-COMP:17340"/>
        <dbReference type="ChEBI" id="CHEBI:33019"/>
        <dbReference type="ChEBI" id="CHEBI:61560"/>
        <dbReference type="ChEBI" id="CHEBI:173112"/>
        <dbReference type="EC" id="2.7.7.7"/>
    </reaction>
</comment>
<dbReference type="GO" id="GO:0003887">
    <property type="term" value="F:DNA-directed DNA polymerase activity"/>
    <property type="evidence" value="ECO:0007669"/>
    <property type="project" value="UniProtKB-UniRule"/>
</dbReference>
<dbReference type="InterPro" id="IPR017961">
    <property type="entry name" value="DNA_pol_Y-fam_little_finger"/>
</dbReference>
<reference evidence="19 20" key="1">
    <citation type="submission" date="2018-07" db="EMBL/GenBank/DDBJ databases">
        <title>Genomic Encyclopedia of Type Strains, Phase III (KMG-III): the genomes of soil and plant-associated and newly described type strains.</title>
        <authorList>
            <person name="Whitman W."/>
        </authorList>
    </citation>
    <scope>NUCLEOTIDE SEQUENCE [LARGE SCALE GENOMIC DNA]</scope>
    <source>
        <strain evidence="19 20">CECT 8488</strain>
    </source>
</reference>
<feature type="binding site" evidence="17">
    <location>
        <position position="149"/>
    </location>
    <ligand>
        <name>Mg(2+)</name>
        <dbReference type="ChEBI" id="CHEBI:18420"/>
    </ligand>
</feature>
<gene>
    <name evidence="17" type="primary">dinB</name>
    <name evidence="19" type="ORF">DFP90_104168</name>
</gene>
<dbReference type="EMBL" id="QRDW01000004">
    <property type="protein sequence ID" value="RED50896.1"/>
    <property type="molecule type" value="Genomic_DNA"/>
</dbReference>
<evidence type="ECO:0000259" key="18">
    <source>
        <dbReference type="PROSITE" id="PS50173"/>
    </source>
</evidence>
<comment type="similarity">
    <text evidence="2 17">Belongs to the DNA polymerase type-Y family.</text>
</comment>
<dbReference type="FunFam" id="3.30.1490.100:FF:000004">
    <property type="entry name" value="DNA polymerase IV"/>
    <property type="match status" value="1"/>
</dbReference>
<keyword evidence="6 17" id="KW-0808">Transferase</keyword>
<comment type="cofactor">
    <cofactor evidence="17">
        <name>Mg(2+)</name>
        <dbReference type="ChEBI" id="CHEBI:18420"/>
    </cofactor>
    <text evidence="17">Binds 2 magnesium ions per subunit.</text>
</comment>
<dbReference type="RefSeq" id="WP_115936685.1">
    <property type="nucleotide sequence ID" value="NZ_QRDW01000004.1"/>
</dbReference>
<evidence type="ECO:0000256" key="12">
    <source>
        <dbReference type="ARBA" id="ARBA00022932"/>
    </source>
</evidence>
<dbReference type="SUPFAM" id="SSF56672">
    <property type="entry name" value="DNA/RNA polymerases"/>
    <property type="match status" value="1"/>
</dbReference>
<dbReference type="AlphaFoldDB" id="A0A3D9HPR7"/>
<dbReference type="SUPFAM" id="SSF100879">
    <property type="entry name" value="Lesion bypass DNA polymerase (Y-family), little finger domain"/>
    <property type="match status" value="1"/>
</dbReference>
<dbReference type="NCBIfam" id="NF002751">
    <property type="entry name" value="PRK02794.1"/>
    <property type="match status" value="1"/>
</dbReference>
<dbReference type="InterPro" id="IPR043502">
    <property type="entry name" value="DNA/RNA_pol_sf"/>
</dbReference>
<evidence type="ECO:0000256" key="7">
    <source>
        <dbReference type="ARBA" id="ARBA00022695"/>
    </source>
</evidence>
<comment type="caution">
    <text evidence="19">The sequence shown here is derived from an EMBL/GenBank/DDBJ whole genome shotgun (WGS) entry which is preliminary data.</text>
</comment>
<evidence type="ECO:0000256" key="3">
    <source>
        <dbReference type="ARBA" id="ARBA00011245"/>
    </source>
</evidence>
<keyword evidence="9 17" id="KW-0479">Metal-binding</keyword>
<keyword evidence="5 17" id="KW-0963">Cytoplasm</keyword>
<evidence type="ECO:0000256" key="5">
    <source>
        <dbReference type="ARBA" id="ARBA00022490"/>
    </source>
</evidence>
<dbReference type="HAMAP" id="MF_01113">
    <property type="entry name" value="DNApol_IV"/>
    <property type="match status" value="1"/>
</dbReference>
<dbReference type="EC" id="2.7.7.7" evidence="17"/>
<dbReference type="GO" id="GO:0009432">
    <property type="term" value="P:SOS response"/>
    <property type="evidence" value="ECO:0007669"/>
    <property type="project" value="TreeGrafter"/>
</dbReference>
<keyword evidence="7 17" id="KW-0548">Nucleotidyltransferase</keyword>
<comment type="subunit">
    <text evidence="3 17">Monomer.</text>
</comment>
<evidence type="ECO:0000256" key="4">
    <source>
        <dbReference type="ARBA" id="ARBA00022457"/>
    </source>
</evidence>
<dbReference type="Gene3D" id="3.30.1490.100">
    <property type="entry name" value="DNA polymerase, Y-family, little finger domain"/>
    <property type="match status" value="1"/>
</dbReference>
<keyword evidence="12 17" id="KW-0239">DNA-directed DNA polymerase</keyword>
<feature type="site" description="Substrate discrimination" evidence="17">
    <location>
        <position position="61"/>
    </location>
</feature>
<dbReference type="GO" id="GO:0003684">
    <property type="term" value="F:damaged DNA binding"/>
    <property type="evidence" value="ECO:0007669"/>
    <property type="project" value="InterPro"/>
</dbReference>
<sequence length="431" mass="47664">MGYRRALNDHPDLHSLCRDCLHLWAGAPGDGRCPRCGSPRLAIHDELPSLSLAHIDCDSFYATVEKRDDPSLRDKPVIIGGGHRGVVSAACYVARVYGVRSAMPMYKALDLCPDAVVIRPNMEKYAAVGQEIRKLMRAVTPLVEPLSIDEAFLDLAGTERLHGTPPAQTLAGLIRRIENRIGVSASVGLSYNKFLAKVASDLEKPRGFAIIGQKEAQTFLADKPVNMIWGVGKALEKKLNQNGFQVIGDLLREDEHSLIKRYGVMGRRLYRFARGQDSRKVEPESETKSISVEYTFDTDIDSFEILAAELSKMCDKLSARMQKKGYGARTVTLKLKDRDFHLITRSKTLPDPTQRAEIFFNIGLDLLKPEINGTAYRLMGIGGSELVEASEADPPSLANPDSLRKAHLDKTITEIREKLGPSALVKGFPPQ</sequence>
<comment type="function">
    <text evidence="15 17">Poorly processive, error-prone DNA polymerase involved in untargeted mutagenesis. Copies undamaged DNA at stalled replication forks, which arise in vivo from mismatched or misaligned primer ends. These misaligned primers can be extended by PolIV. Exhibits no 3'-5' exonuclease (proofreading) activity. May be involved in translesional synthesis, in conjunction with the beta clamp from PolIII.</text>
</comment>
<feature type="domain" description="UmuC" evidence="18">
    <location>
        <begin position="52"/>
        <end position="232"/>
    </location>
</feature>
<evidence type="ECO:0000256" key="13">
    <source>
        <dbReference type="ARBA" id="ARBA00023125"/>
    </source>
</evidence>
<dbReference type="Proteomes" id="UP000256845">
    <property type="component" value="Unassembled WGS sequence"/>
</dbReference>
<keyword evidence="13 17" id="KW-0238">DNA-binding</keyword>
<dbReference type="GO" id="GO:0006281">
    <property type="term" value="P:DNA repair"/>
    <property type="evidence" value="ECO:0007669"/>
    <property type="project" value="UniProtKB-UniRule"/>
</dbReference>
<dbReference type="Pfam" id="PF11799">
    <property type="entry name" value="IMS_C"/>
    <property type="match status" value="1"/>
</dbReference>
<evidence type="ECO:0000256" key="14">
    <source>
        <dbReference type="ARBA" id="ARBA00023204"/>
    </source>
</evidence>
<evidence type="ECO:0000256" key="17">
    <source>
        <dbReference type="HAMAP-Rule" id="MF_01113"/>
    </source>
</evidence>
<dbReference type="Pfam" id="PF21999">
    <property type="entry name" value="IMS_HHH_1"/>
    <property type="match status" value="1"/>
</dbReference>
<dbReference type="OrthoDB" id="9808813at2"/>
<evidence type="ECO:0000256" key="9">
    <source>
        <dbReference type="ARBA" id="ARBA00022723"/>
    </source>
</evidence>
<dbReference type="InterPro" id="IPR022880">
    <property type="entry name" value="DNApol_IV"/>
</dbReference>
<evidence type="ECO:0000256" key="2">
    <source>
        <dbReference type="ARBA" id="ARBA00010945"/>
    </source>
</evidence>
<keyword evidence="4 17" id="KW-0515">Mutator protein</keyword>
<keyword evidence="20" id="KW-1185">Reference proteome</keyword>
<dbReference type="Pfam" id="PF00817">
    <property type="entry name" value="IMS"/>
    <property type="match status" value="1"/>
</dbReference>
<feature type="binding site" evidence="17">
    <location>
        <position position="56"/>
    </location>
    <ligand>
        <name>Mg(2+)</name>
        <dbReference type="ChEBI" id="CHEBI:18420"/>
    </ligand>
</feature>
<dbReference type="CDD" id="cd03586">
    <property type="entry name" value="PolY_Pol_IV_kappa"/>
    <property type="match status" value="1"/>
</dbReference>
<dbReference type="Gene3D" id="3.40.1170.60">
    <property type="match status" value="1"/>
</dbReference>